<dbReference type="OrthoDB" id="662862at2"/>
<dbReference type="RefSeq" id="WP_016194619.1">
    <property type="nucleotide sequence ID" value="NZ_AQPN01000050.1"/>
</dbReference>
<proteinExistence type="predicted"/>
<accession>R9GUC6</accession>
<gene>
    <name evidence="1" type="ORF">ADIARSV_1378</name>
</gene>
<dbReference type="EMBL" id="AQPN01000050">
    <property type="protein sequence ID" value="EOR95462.1"/>
    <property type="molecule type" value="Genomic_DNA"/>
</dbReference>
<dbReference type="AlphaFoldDB" id="R9GUC6"/>
<sequence length="227" mass="26265">MKISEKNTITVFEELDGVNSYEIKNKSLIQSIFHIDITKEKESREATDVSWTTSIADSYTAFRKLSEDNSFILKHLKQPRNISINPLDDFRASSQHSLLEFNKAVNESRYILELAEGWDGDSGQVITTELFTKSSNCIGCYIKSIFLEQNFILESPAINPVPNGSIDFEWRNTKGRLLINFRYINQEIIAYFYGDLYNNKLAIKGNIPTKKVYDHLMKWMQNLQITK</sequence>
<comment type="caution">
    <text evidence="1">The sequence shown here is derived from an EMBL/GenBank/DDBJ whole genome shotgun (WGS) entry which is preliminary data.</text>
</comment>
<organism evidence="1 2">
    <name type="scientific">Arcticibacter svalbardensis MN12-7</name>
    <dbReference type="NCBI Taxonomy" id="1150600"/>
    <lineage>
        <taxon>Bacteria</taxon>
        <taxon>Pseudomonadati</taxon>
        <taxon>Bacteroidota</taxon>
        <taxon>Sphingobacteriia</taxon>
        <taxon>Sphingobacteriales</taxon>
        <taxon>Sphingobacteriaceae</taxon>
        <taxon>Arcticibacter</taxon>
    </lineage>
</organism>
<dbReference type="Proteomes" id="UP000014174">
    <property type="component" value="Unassembled WGS sequence"/>
</dbReference>
<reference evidence="1 2" key="1">
    <citation type="journal article" date="2013" name="Genome Announc.">
        <title>Draft Genome Sequence of Arcticibacter svalbardensis Strain MN12-7T, a Member of the Family Sphingobacteriaceae Isolated from an Arctic Soil Sample.</title>
        <authorList>
            <person name="Shivaji S."/>
            <person name="Ara S."/>
            <person name="Prasad S."/>
            <person name="Manasa B.P."/>
            <person name="Begum Z."/>
            <person name="Singh A."/>
            <person name="Kumar Pinnaka A."/>
        </authorList>
    </citation>
    <scope>NUCLEOTIDE SEQUENCE [LARGE SCALE GENOMIC DNA]</scope>
    <source>
        <strain evidence="1 2">MN12-7</strain>
    </source>
</reference>
<keyword evidence="2" id="KW-1185">Reference proteome</keyword>
<protein>
    <submittedName>
        <fullName evidence="1">Uncharacterized protein</fullName>
    </submittedName>
</protein>
<evidence type="ECO:0000313" key="1">
    <source>
        <dbReference type="EMBL" id="EOR95462.1"/>
    </source>
</evidence>
<dbReference type="STRING" id="1150600.ADIARSV_1378"/>
<name>R9GUC6_9SPHI</name>
<evidence type="ECO:0000313" key="2">
    <source>
        <dbReference type="Proteomes" id="UP000014174"/>
    </source>
</evidence>